<keyword evidence="1" id="KW-0812">Transmembrane</keyword>
<dbReference type="AlphaFoldDB" id="A0A1Y2ALE5"/>
<evidence type="ECO:0000313" key="2">
    <source>
        <dbReference type="EMBL" id="ORY23381.1"/>
    </source>
</evidence>
<dbReference type="Proteomes" id="UP000193920">
    <property type="component" value="Unassembled WGS sequence"/>
</dbReference>
<keyword evidence="1" id="KW-0472">Membrane</keyword>
<sequence>MNETAVHLFVAFSSLFASLILIIPFWINRKHYLISYYGFKINFFVAVESAATMFINALCYVFNTPCIVNTTIATVGACIPIALQCGRYIGLILMNKVNILKTQIITLERKNSAQINSDSGEGNLDFLNSSIKSSPSLKSNNNINIEQDIQKKYLVPIYIIFGIIISTSFLMCLIINKDKLFEKCVNSSWILFIPILATSALFTCFYPYILIYAFKNLSKDKKLDIITFLVCSLISGSLFSLSRFKIINISNSSYFFYIIYYSNILVISIPLYNIYKVKNKVNKKSSKEDFIKLLFDKKFLMLLKEQAIQLYCVENVLFWEVHQMLMTIVFDNYSASKSEKRRNRIIQKKSSNVRLDLIPHHNRHESISKTVISDSRQTISNERKTSFDIFSASEHESLDTINIIVEKEKNESDSISQNHLSSNTALSQFKGTKQDLYDMVVVNFINEKNITFNDDSQDSPVETHSKIDQLYNLIFKEYCKINNIKLTKKELLIDSFTVEDNIKKYFVKVYNIFINPDGISSLNISNTVLEDVKNNLKQGTFSHKIFKQQYLMMIKVVAEVVDMMYYNLYLNSLKTLTV</sequence>
<organism evidence="2 3">
    <name type="scientific">Neocallimastix californiae</name>
    <dbReference type="NCBI Taxonomy" id="1754190"/>
    <lineage>
        <taxon>Eukaryota</taxon>
        <taxon>Fungi</taxon>
        <taxon>Fungi incertae sedis</taxon>
        <taxon>Chytridiomycota</taxon>
        <taxon>Chytridiomycota incertae sedis</taxon>
        <taxon>Neocallimastigomycetes</taxon>
        <taxon>Neocallimastigales</taxon>
        <taxon>Neocallimastigaceae</taxon>
        <taxon>Neocallimastix</taxon>
    </lineage>
</organism>
<reference evidence="2 3" key="1">
    <citation type="submission" date="2016-08" db="EMBL/GenBank/DDBJ databases">
        <title>A Parts List for Fungal Cellulosomes Revealed by Comparative Genomics.</title>
        <authorList>
            <consortium name="DOE Joint Genome Institute"/>
            <person name="Haitjema C.H."/>
            <person name="Gilmore S.P."/>
            <person name="Henske J.K."/>
            <person name="Solomon K.V."/>
            <person name="De Groot R."/>
            <person name="Kuo A."/>
            <person name="Mondo S.J."/>
            <person name="Salamov A.A."/>
            <person name="Labutti K."/>
            <person name="Zhao Z."/>
            <person name="Chiniquy J."/>
            <person name="Barry K."/>
            <person name="Brewer H.M."/>
            <person name="Purvine S.O."/>
            <person name="Wright A.T."/>
            <person name="Boxma B."/>
            <person name="Van Alen T."/>
            <person name="Hackstein J.H."/>
            <person name="Baker S.E."/>
            <person name="Grigoriev I.V."/>
            <person name="O'Malley M.A."/>
        </authorList>
    </citation>
    <scope>NUCLEOTIDE SEQUENCE [LARGE SCALE GENOMIC DNA]</scope>
    <source>
        <strain evidence="2 3">G1</strain>
    </source>
</reference>
<feature type="transmembrane region" description="Helical" evidence="1">
    <location>
        <begin position="223"/>
        <end position="242"/>
    </location>
</feature>
<feature type="transmembrane region" description="Helical" evidence="1">
    <location>
        <begin position="69"/>
        <end position="93"/>
    </location>
</feature>
<evidence type="ECO:0008006" key="4">
    <source>
        <dbReference type="Google" id="ProtNLM"/>
    </source>
</evidence>
<gene>
    <name evidence="2" type="ORF">LY90DRAFT_675541</name>
</gene>
<keyword evidence="3" id="KW-1185">Reference proteome</keyword>
<dbReference type="OrthoDB" id="196547at2759"/>
<keyword evidence="1" id="KW-1133">Transmembrane helix</keyword>
<comment type="caution">
    <text evidence="2">The sequence shown here is derived from an EMBL/GenBank/DDBJ whole genome shotgun (WGS) entry which is preliminary data.</text>
</comment>
<feature type="transmembrane region" description="Helical" evidence="1">
    <location>
        <begin position="39"/>
        <end position="63"/>
    </location>
</feature>
<feature type="transmembrane region" description="Helical" evidence="1">
    <location>
        <begin position="153"/>
        <end position="176"/>
    </location>
</feature>
<dbReference type="EMBL" id="MCOG01000234">
    <property type="protein sequence ID" value="ORY23381.1"/>
    <property type="molecule type" value="Genomic_DNA"/>
</dbReference>
<proteinExistence type="predicted"/>
<protein>
    <recommendedName>
        <fullName evidence="4">RGS domain-containing protein</fullName>
    </recommendedName>
</protein>
<evidence type="ECO:0000256" key="1">
    <source>
        <dbReference type="SAM" id="Phobius"/>
    </source>
</evidence>
<feature type="transmembrane region" description="Helical" evidence="1">
    <location>
        <begin position="188"/>
        <end position="211"/>
    </location>
</feature>
<accession>A0A1Y2ALE5</accession>
<name>A0A1Y2ALE5_9FUNG</name>
<evidence type="ECO:0000313" key="3">
    <source>
        <dbReference type="Proteomes" id="UP000193920"/>
    </source>
</evidence>
<feature type="transmembrane region" description="Helical" evidence="1">
    <location>
        <begin position="254"/>
        <end position="275"/>
    </location>
</feature>
<dbReference type="InterPro" id="IPR044926">
    <property type="entry name" value="RGS_subdomain_2"/>
</dbReference>
<dbReference type="Gene3D" id="1.10.167.10">
    <property type="entry name" value="Regulator of G-protein Signalling 4, domain 2"/>
    <property type="match status" value="1"/>
</dbReference>
<feature type="transmembrane region" description="Helical" evidence="1">
    <location>
        <begin position="6"/>
        <end position="27"/>
    </location>
</feature>